<dbReference type="RefSeq" id="XP_026621180.1">
    <property type="nucleotide sequence ID" value="XM_026768016.1"/>
</dbReference>
<protein>
    <submittedName>
        <fullName evidence="2">Uncharacterized protein</fullName>
    </submittedName>
</protein>
<name>A0A3F3PMV7_9EURO</name>
<keyword evidence="1" id="KW-0472">Membrane</keyword>
<gene>
    <name evidence="2" type="ORF">BDQ94DRAFT_152664</name>
</gene>
<proteinExistence type="predicted"/>
<feature type="transmembrane region" description="Helical" evidence="1">
    <location>
        <begin position="41"/>
        <end position="67"/>
    </location>
</feature>
<reference evidence="2 3" key="1">
    <citation type="submission" date="2018-07" db="EMBL/GenBank/DDBJ databases">
        <title>The genomes of Aspergillus section Nigri reveals drivers in fungal speciation.</title>
        <authorList>
            <consortium name="DOE Joint Genome Institute"/>
            <person name="Vesth T.C."/>
            <person name="Nybo J."/>
            <person name="Theobald S."/>
            <person name="Brandl J."/>
            <person name="Frisvad J.C."/>
            <person name="Nielsen K.F."/>
            <person name="Lyhne E.K."/>
            <person name="Kogle M.E."/>
            <person name="Kuo A."/>
            <person name="Riley R."/>
            <person name="Clum A."/>
            <person name="Nolan M."/>
            <person name="Lipzen A."/>
            <person name="Salamov A."/>
            <person name="Henrissat B."/>
            <person name="Wiebenga A."/>
            <person name="De vries R.P."/>
            <person name="Grigoriev I.V."/>
            <person name="Mortensen U.H."/>
            <person name="Andersen M.R."/>
            <person name="Baker S.E."/>
        </authorList>
    </citation>
    <scope>NUCLEOTIDE SEQUENCE [LARGE SCALE GENOMIC DNA]</scope>
    <source>
        <strain evidence="2 3">CBS 139.54b</strain>
    </source>
</reference>
<dbReference type="AlphaFoldDB" id="A0A3F3PMV7"/>
<dbReference type="Proteomes" id="UP000253729">
    <property type="component" value="Unassembled WGS sequence"/>
</dbReference>
<keyword evidence="1" id="KW-0812">Transmembrane</keyword>
<evidence type="ECO:0000256" key="1">
    <source>
        <dbReference type="SAM" id="Phobius"/>
    </source>
</evidence>
<dbReference type="EMBL" id="KZ852079">
    <property type="protein sequence ID" value="RDH28158.1"/>
    <property type="molecule type" value="Genomic_DNA"/>
</dbReference>
<dbReference type="GeneID" id="38136372"/>
<accession>A0A3F3PMV7</accession>
<evidence type="ECO:0000313" key="2">
    <source>
        <dbReference type="EMBL" id="RDH28158.1"/>
    </source>
</evidence>
<keyword evidence="1" id="KW-1133">Transmembrane helix</keyword>
<evidence type="ECO:0000313" key="3">
    <source>
        <dbReference type="Proteomes" id="UP000253729"/>
    </source>
</evidence>
<organism evidence="2 3">
    <name type="scientific">Aspergillus welwitschiae</name>
    <dbReference type="NCBI Taxonomy" id="1341132"/>
    <lineage>
        <taxon>Eukaryota</taxon>
        <taxon>Fungi</taxon>
        <taxon>Dikarya</taxon>
        <taxon>Ascomycota</taxon>
        <taxon>Pezizomycotina</taxon>
        <taxon>Eurotiomycetes</taxon>
        <taxon>Eurotiomycetidae</taxon>
        <taxon>Eurotiales</taxon>
        <taxon>Aspergillaceae</taxon>
        <taxon>Aspergillus</taxon>
        <taxon>Aspergillus subgen. Circumdati</taxon>
    </lineage>
</organism>
<keyword evidence="3" id="KW-1185">Reference proteome</keyword>
<sequence length="74" mass="8843">MTLAQQLQIVKGGGWNALGTVVYPRKYSHDHPQVFGKEFSFFFSLFFFVRLLFRSHFCTLLICIHLYTHHWIEH</sequence>